<proteinExistence type="predicted"/>
<dbReference type="Proteomes" id="UP001412239">
    <property type="component" value="Unassembled WGS sequence"/>
</dbReference>
<dbReference type="EMBL" id="LN891140">
    <property type="protein sequence ID" value="CUS08282.1"/>
    <property type="molecule type" value="Genomic_DNA"/>
</dbReference>
<gene>
    <name evidence="1" type="ORF">GSTUAT00007593001</name>
</gene>
<keyword evidence="2" id="KW-1185">Reference proteome</keyword>
<accession>A0A292PKU2</accession>
<reference evidence="1" key="1">
    <citation type="submission" date="2015-10" db="EMBL/GenBank/DDBJ databases">
        <authorList>
            <person name="Regsiter A."/>
            <person name="william w."/>
        </authorList>
    </citation>
    <scope>NUCLEOTIDE SEQUENCE</scope>
    <source>
        <strain evidence="1">Montdore</strain>
    </source>
</reference>
<sequence>MISPVGDMLIRLLTPTHTMYYKASASVLIATSKVFSVMPCPTSLFSEAQRVNNLPYSSTEPFVLSLHDNNPVVLHILLKALHNQPPVPR</sequence>
<dbReference type="AlphaFoldDB" id="A0A292PKU2"/>
<evidence type="ECO:0000313" key="1">
    <source>
        <dbReference type="EMBL" id="CUS08282.1"/>
    </source>
</evidence>
<protein>
    <submittedName>
        <fullName evidence="1">Uncharacterized protein</fullName>
    </submittedName>
</protein>
<organism evidence="1 2">
    <name type="scientific">Tuber aestivum</name>
    <name type="common">summer truffle</name>
    <dbReference type="NCBI Taxonomy" id="59557"/>
    <lineage>
        <taxon>Eukaryota</taxon>
        <taxon>Fungi</taxon>
        <taxon>Dikarya</taxon>
        <taxon>Ascomycota</taxon>
        <taxon>Pezizomycotina</taxon>
        <taxon>Pezizomycetes</taxon>
        <taxon>Pezizales</taxon>
        <taxon>Tuberaceae</taxon>
        <taxon>Tuber</taxon>
    </lineage>
</organism>
<name>A0A292PKU2_9PEZI</name>
<evidence type="ECO:0000313" key="2">
    <source>
        <dbReference type="Proteomes" id="UP001412239"/>
    </source>
</evidence>